<proteinExistence type="inferred from homology"/>
<sequence>MCAARLDPSFLDLPYRSLGDAALARAQELGASHADFRFERVRYQYLGARDGVLQTAMDAEDLGFAVRVVHEGAWGFASGVVLTADEARRVAETAVAVARVAAGMTSRPVELAPEPVHDDVTWVSAYDIDPLEVPTSEKAALLVDWTERLVRHDAVDHATSHLQQVQENKYYADLAGTRTTQQRVRLQPGFEAMGADDETGVFDSMSSIAPPVGRGWEYLAGSGWDWDAELEEVPDLLAEKLRAPGVEAGTYDLVIHPSNLWLTIHESIGHATELDRALGYEANYAGTSFATPDKLGTLQYGSDIMNVTGDRTVAHGLATIGYDDEGVETQSWDIVRDGVLVGFQLDRSMGPMIPELNGGRSNGCAYADSPSHIAIQRMANVSLQPAPDGPSTDELISRVERGIYVVGDKSWSIDMQRFNFQFTGQRFFRITDGRLDGQLRDVAYQATTTDFWGSMEAVGGPDTWVLGGAFNCGKAQPGQVASVSHGCPTALFRGVRILNTTDEAGH</sequence>
<evidence type="ECO:0000256" key="3">
    <source>
        <dbReference type="ARBA" id="ARBA00022801"/>
    </source>
</evidence>
<name>A0A2T8FE28_9ACTN</name>
<dbReference type="GO" id="GO:0006508">
    <property type="term" value="P:proteolysis"/>
    <property type="evidence" value="ECO:0007669"/>
    <property type="project" value="UniProtKB-KW"/>
</dbReference>
<comment type="similarity">
    <text evidence="1">Belongs to the peptidase U62 family.</text>
</comment>
<dbReference type="Gene3D" id="3.30.2290.10">
    <property type="entry name" value="PmbA/TldD superfamily"/>
    <property type="match status" value="1"/>
</dbReference>
<dbReference type="PANTHER" id="PTHR30624:SF10">
    <property type="entry name" value="CONSERVED PROTEIN"/>
    <property type="match status" value="1"/>
</dbReference>
<protein>
    <submittedName>
        <fullName evidence="7">Peptidase C69</fullName>
    </submittedName>
</protein>
<dbReference type="InterPro" id="IPR035068">
    <property type="entry name" value="TldD/PmbA_N"/>
</dbReference>
<evidence type="ECO:0000313" key="7">
    <source>
        <dbReference type="EMBL" id="PVG83955.1"/>
    </source>
</evidence>
<evidence type="ECO:0000256" key="1">
    <source>
        <dbReference type="ARBA" id="ARBA00005836"/>
    </source>
</evidence>
<dbReference type="OrthoDB" id="9803213at2"/>
<evidence type="ECO:0000259" key="6">
    <source>
        <dbReference type="Pfam" id="PF19289"/>
    </source>
</evidence>
<dbReference type="GO" id="GO:0008237">
    <property type="term" value="F:metallopeptidase activity"/>
    <property type="evidence" value="ECO:0007669"/>
    <property type="project" value="UniProtKB-KW"/>
</dbReference>
<dbReference type="InterPro" id="IPR045569">
    <property type="entry name" value="Metalloprtase-TldD/E_C"/>
</dbReference>
<keyword evidence="8" id="KW-1185">Reference proteome</keyword>
<dbReference type="SUPFAM" id="SSF111283">
    <property type="entry name" value="Putative modulator of DNA gyrase, PmbA/TldD"/>
    <property type="match status" value="1"/>
</dbReference>
<dbReference type="RefSeq" id="WP_116571429.1">
    <property type="nucleotide sequence ID" value="NZ_QDGZ01000002.1"/>
</dbReference>
<dbReference type="AlphaFoldDB" id="A0A2T8FE28"/>
<evidence type="ECO:0000259" key="5">
    <source>
        <dbReference type="Pfam" id="PF01523"/>
    </source>
</evidence>
<evidence type="ECO:0000313" key="8">
    <source>
        <dbReference type="Proteomes" id="UP000246018"/>
    </source>
</evidence>
<dbReference type="FunFam" id="3.30.2290.10:FF:000003">
    <property type="entry name" value="Zinc-dependent protease, TldD/PmbA family"/>
    <property type="match status" value="1"/>
</dbReference>
<dbReference type="InterPro" id="IPR002510">
    <property type="entry name" value="Metalloprtase-TldD/E_N"/>
</dbReference>
<comment type="caution">
    <text evidence="7">The sequence shown here is derived from an EMBL/GenBank/DDBJ whole genome shotgun (WGS) entry which is preliminary data.</text>
</comment>
<dbReference type="Pfam" id="PF19289">
    <property type="entry name" value="PmbA_TldD_3rd"/>
    <property type="match status" value="1"/>
</dbReference>
<accession>A0A2T8FE28</accession>
<dbReference type="EMBL" id="QDGZ01000002">
    <property type="protein sequence ID" value="PVG83955.1"/>
    <property type="molecule type" value="Genomic_DNA"/>
</dbReference>
<keyword evidence="4" id="KW-0482">Metalloprotease</keyword>
<organism evidence="7 8">
    <name type="scientific">Nocardioides gansuensis</name>
    <dbReference type="NCBI Taxonomy" id="2138300"/>
    <lineage>
        <taxon>Bacteria</taxon>
        <taxon>Bacillati</taxon>
        <taxon>Actinomycetota</taxon>
        <taxon>Actinomycetes</taxon>
        <taxon>Propionibacteriales</taxon>
        <taxon>Nocardioidaceae</taxon>
        <taxon>Nocardioides</taxon>
    </lineage>
</organism>
<dbReference type="InterPro" id="IPR036059">
    <property type="entry name" value="TldD/PmbA_sf"/>
</dbReference>
<dbReference type="InterPro" id="IPR051463">
    <property type="entry name" value="Peptidase_U62_metallo"/>
</dbReference>
<evidence type="ECO:0000256" key="4">
    <source>
        <dbReference type="ARBA" id="ARBA00023049"/>
    </source>
</evidence>
<dbReference type="PANTHER" id="PTHR30624">
    <property type="entry name" value="UNCHARACTERIZED PROTEIN TLDD AND PMBA"/>
    <property type="match status" value="1"/>
</dbReference>
<reference evidence="7 8" key="1">
    <citation type="submission" date="2018-04" db="EMBL/GenBank/DDBJ databases">
        <title>Genome of Nocardioides gansuensis WSJ-1.</title>
        <authorList>
            <person name="Wu S."/>
            <person name="Wang G."/>
        </authorList>
    </citation>
    <scope>NUCLEOTIDE SEQUENCE [LARGE SCALE GENOMIC DNA]</scope>
    <source>
        <strain evidence="7 8">WSJ-1</strain>
    </source>
</reference>
<dbReference type="Pfam" id="PF01523">
    <property type="entry name" value="PmbA_TldD_1st"/>
    <property type="match status" value="1"/>
</dbReference>
<gene>
    <name evidence="7" type="ORF">DDE18_06660</name>
</gene>
<dbReference type="GO" id="GO:0005829">
    <property type="term" value="C:cytosol"/>
    <property type="evidence" value="ECO:0007669"/>
    <property type="project" value="TreeGrafter"/>
</dbReference>
<evidence type="ECO:0000256" key="2">
    <source>
        <dbReference type="ARBA" id="ARBA00022670"/>
    </source>
</evidence>
<keyword evidence="2" id="KW-0645">Protease</keyword>
<dbReference type="Proteomes" id="UP000246018">
    <property type="component" value="Unassembled WGS sequence"/>
</dbReference>
<feature type="domain" description="Metalloprotease TldD/E N-terminal" evidence="5">
    <location>
        <begin position="34"/>
        <end position="98"/>
    </location>
</feature>
<keyword evidence="3" id="KW-0378">Hydrolase</keyword>
<feature type="domain" description="Metalloprotease TldD/E C-terminal" evidence="6">
    <location>
        <begin position="249"/>
        <end position="497"/>
    </location>
</feature>